<reference evidence="9" key="1">
    <citation type="submission" date="2017-09" db="EMBL/GenBank/DDBJ databases">
        <title>Depth-based differentiation of microbial function through sediment-hosted aquifers and enrichment of novel symbionts in the deep terrestrial subsurface.</title>
        <authorList>
            <person name="Probst A.J."/>
            <person name="Ladd B."/>
            <person name="Jarett J.K."/>
            <person name="Geller-Mcgrath D.E."/>
            <person name="Sieber C.M.K."/>
            <person name="Emerson J.B."/>
            <person name="Anantharaman K."/>
            <person name="Thomas B.C."/>
            <person name="Malmstrom R."/>
            <person name="Stieglmeier M."/>
            <person name="Klingl A."/>
            <person name="Woyke T."/>
            <person name="Ryan C.M."/>
            <person name="Banfield J.F."/>
        </authorList>
    </citation>
    <scope>NUCLEOTIDE SEQUENCE [LARGE SCALE GENOMIC DNA]</scope>
</reference>
<dbReference type="GO" id="GO:0016993">
    <property type="term" value="F:precorrin-8X methylmutase activity"/>
    <property type="evidence" value="ECO:0007669"/>
    <property type="project" value="InterPro"/>
</dbReference>
<keyword evidence="4" id="KW-0479">Metal-binding</keyword>
<keyword evidence="5" id="KW-0413">Isomerase</keyword>
<comment type="caution">
    <text evidence="8">The sequence shown here is derived from an EMBL/GenBank/DDBJ whole genome shotgun (WGS) entry which is preliminary data.</text>
</comment>
<dbReference type="Pfam" id="PF01903">
    <property type="entry name" value="CbiX"/>
    <property type="match status" value="1"/>
</dbReference>
<evidence type="ECO:0000259" key="7">
    <source>
        <dbReference type="Pfam" id="PF02570"/>
    </source>
</evidence>
<keyword evidence="3" id="KW-0169">Cobalamin biosynthesis</keyword>
<evidence type="ECO:0000256" key="5">
    <source>
        <dbReference type="ARBA" id="ARBA00023235"/>
    </source>
</evidence>
<dbReference type="GO" id="GO:0009236">
    <property type="term" value="P:cobalamin biosynthetic process"/>
    <property type="evidence" value="ECO:0007669"/>
    <property type="project" value="UniProtKB-UniPathway"/>
</dbReference>
<evidence type="ECO:0000256" key="3">
    <source>
        <dbReference type="ARBA" id="ARBA00022573"/>
    </source>
</evidence>
<dbReference type="InterPro" id="IPR036588">
    <property type="entry name" value="CobH/CbiC_sf"/>
</dbReference>
<comment type="similarity">
    <text evidence="2">Belongs to the CobH/CbiC family.</text>
</comment>
<dbReference type="Gene3D" id="3.40.50.10230">
    <property type="entry name" value="Cobalamin biosynthesis CobH/CbiC, precorrin-8X methylmutase"/>
    <property type="match status" value="1"/>
</dbReference>
<evidence type="ECO:0000313" key="9">
    <source>
        <dbReference type="Proteomes" id="UP000230956"/>
    </source>
</evidence>
<keyword evidence="6" id="KW-0456">Lyase</keyword>
<evidence type="ECO:0000256" key="6">
    <source>
        <dbReference type="ARBA" id="ARBA00023239"/>
    </source>
</evidence>
<evidence type="ECO:0000256" key="2">
    <source>
        <dbReference type="ARBA" id="ARBA00009774"/>
    </source>
</evidence>
<organism evidence="8 9">
    <name type="scientific">Candidatus Aquicultor secundus</name>
    <dbReference type="NCBI Taxonomy" id="1973895"/>
    <lineage>
        <taxon>Bacteria</taxon>
        <taxon>Bacillati</taxon>
        <taxon>Actinomycetota</taxon>
        <taxon>Candidatus Aquicultoria</taxon>
        <taxon>Candidatus Aquicultorales</taxon>
        <taxon>Candidatus Aquicultoraceae</taxon>
        <taxon>Candidatus Aquicultor</taxon>
    </lineage>
</organism>
<dbReference type="PANTHER" id="PTHR43588">
    <property type="entry name" value="COBALT-PRECORRIN-8 METHYLMUTASE"/>
    <property type="match status" value="1"/>
</dbReference>
<gene>
    <name evidence="8" type="ORF">COY37_00570</name>
</gene>
<dbReference type="GO" id="GO:0016829">
    <property type="term" value="F:lyase activity"/>
    <property type="evidence" value="ECO:0007669"/>
    <property type="project" value="UniProtKB-KW"/>
</dbReference>
<dbReference type="EMBL" id="PFNG01000017">
    <property type="protein sequence ID" value="PIZ42359.1"/>
    <property type="molecule type" value="Genomic_DNA"/>
</dbReference>
<dbReference type="PANTHER" id="PTHR43588:SF1">
    <property type="entry name" value="COBALT-PRECORRIN-8 METHYLMUTASE"/>
    <property type="match status" value="1"/>
</dbReference>
<dbReference type="SUPFAM" id="SSF63965">
    <property type="entry name" value="Precorrin-8X methylmutase CbiC/CobH"/>
    <property type="match status" value="1"/>
</dbReference>
<proteinExistence type="inferred from homology"/>
<feature type="domain" description="Cobalamin biosynthesis precorrin-8X methylmutase CobH/CbiC" evidence="7">
    <location>
        <begin position="137"/>
        <end position="331"/>
    </location>
</feature>
<dbReference type="CDD" id="cd03416">
    <property type="entry name" value="CbiX_SirB_N"/>
    <property type="match status" value="1"/>
</dbReference>
<dbReference type="Proteomes" id="UP000230956">
    <property type="component" value="Unassembled WGS sequence"/>
</dbReference>
<dbReference type="Gene3D" id="3.40.50.1400">
    <property type="match status" value="1"/>
</dbReference>
<protein>
    <recommendedName>
        <fullName evidence="7">Cobalamin biosynthesis precorrin-8X methylmutase CobH/CbiC domain-containing protein</fullName>
    </recommendedName>
</protein>
<sequence length="339" mass="35985">MNTGFIVLGHGSKVSETVDILKDITDSLRKRLRLDAIHYAALQFNEPGLPEVINMLVEAGTNDIVVLPLFLTDGNHVREDIPGIINEECAKHPSVTIKLACHIGADMRITDILVDRIIGMIGGTPSSNGVMITKPSEIEAESFRIIETSTNLRGYCKAEKTVIKRIIHASGDLSLIDAIDISEDAIDAGITAIKDSRPIITDVRMVATGISDRISVIHDNNVICKVDDSTVDSEAKRRGKTRSAVAMRSLAEHIDGAIVAIGNAPTALFELLDIVKEGVAKPALVIGTPVGFVGAAESKEALMNSGLEYITVRGTRGGSAMAAAAVNALLKLACGGDCE</sequence>
<evidence type="ECO:0000256" key="4">
    <source>
        <dbReference type="ARBA" id="ARBA00022723"/>
    </source>
</evidence>
<accession>A0A2M7TBD6</accession>
<dbReference type="InterPro" id="IPR003722">
    <property type="entry name" value="Cbl_synth_CobH/CbiC"/>
</dbReference>
<dbReference type="AlphaFoldDB" id="A0A2M7TBD6"/>
<dbReference type="GO" id="GO:0046872">
    <property type="term" value="F:metal ion binding"/>
    <property type="evidence" value="ECO:0007669"/>
    <property type="project" value="UniProtKB-KW"/>
</dbReference>
<dbReference type="InterPro" id="IPR002762">
    <property type="entry name" value="CbiX-like"/>
</dbReference>
<comment type="pathway">
    <text evidence="1">Cofactor biosynthesis; adenosylcobalamin biosynthesis.</text>
</comment>
<dbReference type="SUPFAM" id="SSF53800">
    <property type="entry name" value="Chelatase"/>
    <property type="match status" value="1"/>
</dbReference>
<name>A0A2M7TBD6_9ACTN</name>
<dbReference type="RefSeq" id="WP_286679239.1">
    <property type="nucleotide sequence ID" value="NZ_MNXI01000138.1"/>
</dbReference>
<dbReference type="UniPathway" id="UPA00148"/>
<evidence type="ECO:0000313" key="8">
    <source>
        <dbReference type="EMBL" id="PIZ42359.1"/>
    </source>
</evidence>
<dbReference type="Pfam" id="PF02570">
    <property type="entry name" value="CbiC"/>
    <property type="match status" value="1"/>
</dbReference>
<evidence type="ECO:0000256" key="1">
    <source>
        <dbReference type="ARBA" id="ARBA00004953"/>
    </source>
</evidence>